<evidence type="ECO:0000313" key="2">
    <source>
        <dbReference type="EMBL" id="EGZ04565.1"/>
    </source>
</evidence>
<protein>
    <submittedName>
        <fullName evidence="2">Uncharacterized protein</fullName>
    </submittedName>
</protein>
<dbReference type="EMBL" id="JH159179">
    <property type="protein sequence ID" value="EGZ04565.1"/>
    <property type="molecule type" value="Genomic_DNA"/>
</dbReference>
<reference evidence="2 3" key="1">
    <citation type="journal article" date="2006" name="Science">
        <title>Phytophthora genome sequences uncover evolutionary origins and mechanisms of pathogenesis.</title>
        <authorList>
            <person name="Tyler B.M."/>
            <person name="Tripathy S."/>
            <person name="Zhang X."/>
            <person name="Dehal P."/>
            <person name="Jiang R.H."/>
            <person name="Aerts A."/>
            <person name="Arredondo F.D."/>
            <person name="Baxter L."/>
            <person name="Bensasson D."/>
            <person name="Beynon J.L."/>
            <person name="Chapman J."/>
            <person name="Damasceno C.M."/>
            <person name="Dorrance A.E."/>
            <person name="Dou D."/>
            <person name="Dickerman A.W."/>
            <person name="Dubchak I.L."/>
            <person name="Garbelotto M."/>
            <person name="Gijzen M."/>
            <person name="Gordon S.G."/>
            <person name="Govers F."/>
            <person name="Grunwald N.J."/>
            <person name="Huang W."/>
            <person name="Ivors K.L."/>
            <person name="Jones R.W."/>
            <person name="Kamoun S."/>
            <person name="Krampis K."/>
            <person name="Lamour K.H."/>
            <person name="Lee M.K."/>
            <person name="McDonald W.H."/>
            <person name="Medina M."/>
            <person name="Meijer H.J."/>
            <person name="Nordberg E.K."/>
            <person name="Maclean D.J."/>
            <person name="Ospina-Giraldo M.D."/>
            <person name="Morris P.F."/>
            <person name="Phuntumart V."/>
            <person name="Putnam N.H."/>
            <person name="Rash S."/>
            <person name="Rose J.K."/>
            <person name="Sakihama Y."/>
            <person name="Salamov A.A."/>
            <person name="Savidor A."/>
            <person name="Scheuring C.F."/>
            <person name="Smith B.M."/>
            <person name="Sobral B.W."/>
            <person name="Terry A."/>
            <person name="Torto-Alalibo T.A."/>
            <person name="Win J."/>
            <person name="Xu Z."/>
            <person name="Zhang H."/>
            <person name="Grigoriev I.V."/>
            <person name="Rokhsar D.S."/>
            <person name="Boore J.L."/>
        </authorList>
    </citation>
    <scope>NUCLEOTIDE SEQUENCE [LARGE SCALE GENOMIC DNA]</scope>
    <source>
        <strain evidence="2 3">P6497</strain>
    </source>
</reference>
<keyword evidence="1" id="KW-0472">Membrane</keyword>
<keyword evidence="1" id="KW-0812">Transmembrane</keyword>
<dbReference type="AlphaFoldDB" id="G5AIV2"/>
<name>G5AIV2_PHYSP</name>
<feature type="non-terminal residue" evidence="2">
    <location>
        <position position="67"/>
    </location>
</feature>
<evidence type="ECO:0000313" key="3">
    <source>
        <dbReference type="Proteomes" id="UP000002640"/>
    </source>
</evidence>
<dbReference type="KEGG" id="psoj:PHYSODRAFT_418945"/>
<dbReference type="InParanoid" id="G5AIV2"/>
<dbReference type="RefSeq" id="XP_009540003.1">
    <property type="nucleotide sequence ID" value="XM_009541708.1"/>
</dbReference>
<keyword evidence="1" id="KW-1133">Transmembrane helix</keyword>
<evidence type="ECO:0000256" key="1">
    <source>
        <dbReference type="SAM" id="Phobius"/>
    </source>
</evidence>
<proteinExistence type="predicted"/>
<gene>
    <name evidence="2" type="ORF">PHYSODRAFT_418945</name>
</gene>
<feature type="non-terminal residue" evidence="2">
    <location>
        <position position="1"/>
    </location>
</feature>
<dbReference type="GeneID" id="20652042"/>
<keyword evidence="3" id="KW-1185">Reference proteome</keyword>
<sequence length="67" mass="6872">SLGVMGPLMSLPITPLILSIGAVAPVSFLDGLFLLCLPCAQVKQLGHSLVVSRIPDPGVSAMRSTVS</sequence>
<accession>G5AIV2</accession>
<organism evidence="2 3">
    <name type="scientific">Phytophthora sojae (strain P6497)</name>
    <name type="common">Soybean stem and root rot agent</name>
    <name type="synonym">Phytophthora megasperma f. sp. glycines</name>
    <dbReference type="NCBI Taxonomy" id="1094619"/>
    <lineage>
        <taxon>Eukaryota</taxon>
        <taxon>Sar</taxon>
        <taxon>Stramenopiles</taxon>
        <taxon>Oomycota</taxon>
        <taxon>Peronosporomycetes</taxon>
        <taxon>Peronosporales</taxon>
        <taxon>Peronosporaceae</taxon>
        <taxon>Phytophthora</taxon>
    </lineage>
</organism>
<feature type="transmembrane region" description="Helical" evidence="1">
    <location>
        <begin position="16"/>
        <end position="37"/>
    </location>
</feature>
<dbReference type="Proteomes" id="UP000002640">
    <property type="component" value="Unassembled WGS sequence"/>
</dbReference>